<dbReference type="Gene3D" id="3.30.1220.10">
    <property type="entry name" value="CobW-like, C-terminal domain"/>
    <property type="match status" value="1"/>
</dbReference>
<dbReference type="InterPro" id="IPR011629">
    <property type="entry name" value="CobW-like_C"/>
</dbReference>
<dbReference type="eggNOG" id="KOG2743">
    <property type="taxonomic scope" value="Eukaryota"/>
</dbReference>
<dbReference type="PANTHER" id="PTHR13748:SF31">
    <property type="entry name" value="ZINC-REGULATED GTPASE METALLOPROTEIN ACTIVATOR 1A-RELATED"/>
    <property type="match status" value="1"/>
</dbReference>
<keyword evidence="3" id="KW-0862">Zinc</keyword>
<dbReference type="FunCoup" id="C1E8A8">
    <property type="interactions" value="1174"/>
</dbReference>
<keyword evidence="5" id="KW-0143">Chaperone</keyword>
<dbReference type="GO" id="GO:0016787">
    <property type="term" value="F:hydrolase activity"/>
    <property type="evidence" value="ECO:0007669"/>
    <property type="project" value="UniProtKB-KW"/>
</dbReference>
<dbReference type="GeneID" id="8244149"/>
<dbReference type="InterPro" id="IPR051316">
    <property type="entry name" value="Zinc-reg_GTPase_activator"/>
</dbReference>
<comment type="similarity">
    <text evidence="6">Belongs to the SIMIBI class G3E GTPase family. ZNG1 subfamily.</text>
</comment>
<dbReference type="AlphaFoldDB" id="C1E8A8"/>
<dbReference type="SUPFAM" id="SSF52540">
    <property type="entry name" value="P-loop containing nucleoside triphosphate hydrolases"/>
    <property type="match status" value="1"/>
</dbReference>
<dbReference type="RefSeq" id="XP_002503223.1">
    <property type="nucleotide sequence ID" value="XM_002503177.1"/>
</dbReference>
<dbReference type="GO" id="GO:0005737">
    <property type="term" value="C:cytoplasm"/>
    <property type="evidence" value="ECO:0007669"/>
    <property type="project" value="TreeGrafter"/>
</dbReference>
<dbReference type="OrthoDB" id="258627at2759"/>
<dbReference type="KEGG" id="mis:MICPUN_83112"/>
<dbReference type="EMBL" id="CP001327">
    <property type="protein sequence ID" value="ACO64481.1"/>
    <property type="molecule type" value="Genomic_DNA"/>
</dbReference>
<dbReference type="InterPro" id="IPR036627">
    <property type="entry name" value="CobW-likC_sf"/>
</dbReference>
<keyword evidence="11" id="KW-1185">Reference proteome</keyword>
<evidence type="ECO:0008006" key="12">
    <source>
        <dbReference type="Google" id="ProtNLM"/>
    </source>
</evidence>
<name>C1E8A8_MICCC</name>
<evidence type="ECO:0000256" key="1">
    <source>
        <dbReference type="ARBA" id="ARBA00022741"/>
    </source>
</evidence>
<evidence type="ECO:0000313" key="10">
    <source>
        <dbReference type="EMBL" id="ACO64481.1"/>
    </source>
</evidence>
<sequence length="369" mass="39594">MAPTGVTVVTGFLGAGKTTLVNYVLNADHGYRVAVILNDFGAELGVEKMLVQDKPDGDNAVEEWVELNNGCVCCTVKGSLVQTIDNLLEKRASTGRKFDFILLETTGLADPGPVAQELWVDDEILEEDGAVLDAVVTLVDASNIERQLSEGKEASLQIAYADTVVLNKCDLVSERDLERVSELVAGINAEAKIVRSTRSVVDLGVILNQGAVSSAGRKAGTRPTLAGDLAQTAPAPGFWARGVEKYASRPLSEVHDASIRTVCLVADGRIDVGKFETWLEELLWERGAGGGRQLEVLRAKGVLFAAEDEGTDRRRVLQAVREVYEITEGPPGRVGERPLNRVVLIGRGLMSREEELLGGLKATTTTADA</sequence>
<reference evidence="10 11" key="1">
    <citation type="journal article" date="2009" name="Science">
        <title>Green evolution and dynamic adaptations revealed by genomes of the marine picoeukaryotes Micromonas.</title>
        <authorList>
            <person name="Worden A.Z."/>
            <person name="Lee J.H."/>
            <person name="Mock T."/>
            <person name="Rouze P."/>
            <person name="Simmons M.P."/>
            <person name="Aerts A.L."/>
            <person name="Allen A.E."/>
            <person name="Cuvelier M.L."/>
            <person name="Derelle E."/>
            <person name="Everett M.V."/>
            <person name="Foulon E."/>
            <person name="Grimwood J."/>
            <person name="Gundlach H."/>
            <person name="Henrissat B."/>
            <person name="Napoli C."/>
            <person name="McDonald S.M."/>
            <person name="Parker M.S."/>
            <person name="Rombauts S."/>
            <person name="Salamov A."/>
            <person name="Von Dassow P."/>
            <person name="Badger J.H."/>
            <person name="Coutinho P.M."/>
            <person name="Demir E."/>
            <person name="Dubchak I."/>
            <person name="Gentemann C."/>
            <person name="Eikrem W."/>
            <person name="Gready J.E."/>
            <person name="John U."/>
            <person name="Lanier W."/>
            <person name="Lindquist E.A."/>
            <person name="Lucas S."/>
            <person name="Mayer K.F."/>
            <person name="Moreau H."/>
            <person name="Not F."/>
            <person name="Otillar R."/>
            <person name="Panaud O."/>
            <person name="Pangilinan J."/>
            <person name="Paulsen I."/>
            <person name="Piegu B."/>
            <person name="Poliakov A."/>
            <person name="Robbens S."/>
            <person name="Schmutz J."/>
            <person name="Toulza E."/>
            <person name="Wyss T."/>
            <person name="Zelensky A."/>
            <person name="Zhou K."/>
            <person name="Armbrust E.V."/>
            <person name="Bhattacharya D."/>
            <person name="Goodenough U.W."/>
            <person name="Van de Peer Y."/>
            <person name="Grigoriev I.V."/>
        </authorList>
    </citation>
    <scope>NUCLEOTIDE SEQUENCE [LARGE SCALE GENOMIC DNA]</scope>
    <source>
        <strain evidence="11">RCC299 / NOUM17</strain>
    </source>
</reference>
<feature type="domain" description="CobW C-terminal" evidence="9">
    <location>
        <begin position="259"/>
        <end position="360"/>
    </location>
</feature>
<dbReference type="Pfam" id="PF02492">
    <property type="entry name" value="cobW"/>
    <property type="match status" value="1"/>
</dbReference>
<evidence type="ECO:0000256" key="4">
    <source>
        <dbReference type="ARBA" id="ARBA00023134"/>
    </source>
</evidence>
<protein>
    <recommendedName>
        <fullName evidence="12">CobW C-terminal domain-containing protein</fullName>
    </recommendedName>
</protein>
<accession>C1E8A8</accession>
<evidence type="ECO:0000256" key="6">
    <source>
        <dbReference type="ARBA" id="ARBA00034320"/>
    </source>
</evidence>
<dbReference type="PANTHER" id="PTHR13748">
    <property type="entry name" value="COBW-RELATED"/>
    <property type="match status" value="1"/>
</dbReference>
<evidence type="ECO:0000313" key="11">
    <source>
        <dbReference type="Proteomes" id="UP000002009"/>
    </source>
</evidence>
<evidence type="ECO:0000256" key="2">
    <source>
        <dbReference type="ARBA" id="ARBA00022801"/>
    </source>
</evidence>
<dbReference type="Pfam" id="PF07683">
    <property type="entry name" value="CobW_C"/>
    <property type="match status" value="1"/>
</dbReference>
<evidence type="ECO:0000259" key="9">
    <source>
        <dbReference type="Pfam" id="PF07683"/>
    </source>
</evidence>
<keyword evidence="1" id="KW-0547">Nucleotide-binding</keyword>
<dbReference type="InterPro" id="IPR027417">
    <property type="entry name" value="P-loop_NTPase"/>
</dbReference>
<feature type="domain" description="CobW/HypB/UreG nucleotide-binding" evidence="8">
    <location>
        <begin position="6"/>
        <end position="194"/>
    </location>
</feature>
<comment type="catalytic activity">
    <reaction evidence="7">
        <text>GTP + H2O = GDP + phosphate + H(+)</text>
        <dbReference type="Rhea" id="RHEA:19669"/>
        <dbReference type="ChEBI" id="CHEBI:15377"/>
        <dbReference type="ChEBI" id="CHEBI:15378"/>
        <dbReference type="ChEBI" id="CHEBI:37565"/>
        <dbReference type="ChEBI" id="CHEBI:43474"/>
        <dbReference type="ChEBI" id="CHEBI:58189"/>
    </reaction>
    <physiologicalReaction direction="left-to-right" evidence="7">
        <dbReference type="Rhea" id="RHEA:19670"/>
    </physiologicalReaction>
</comment>
<dbReference type="STRING" id="296587.C1E8A8"/>
<evidence type="ECO:0000256" key="5">
    <source>
        <dbReference type="ARBA" id="ARBA00023186"/>
    </source>
</evidence>
<gene>
    <name evidence="10" type="ORF">MICPUN_83112</name>
</gene>
<dbReference type="GO" id="GO:0005525">
    <property type="term" value="F:GTP binding"/>
    <property type="evidence" value="ECO:0007669"/>
    <property type="project" value="UniProtKB-KW"/>
</dbReference>
<dbReference type="Proteomes" id="UP000002009">
    <property type="component" value="Chromosome 6"/>
</dbReference>
<evidence type="ECO:0000256" key="3">
    <source>
        <dbReference type="ARBA" id="ARBA00022833"/>
    </source>
</evidence>
<dbReference type="InParanoid" id="C1E8A8"/>
<evidence type="ECO:0000259" key="8">
    <source>
        <dbReference type="Pfam" id="PF02492"/>
    </source>
</evidence>
<keyword evidence="4" id="KW-0342">GTP-binding</keyword>
<dbReference type="SUPFAM" id="SSF90002">
    <property type="entry name" value="Hypothetical protein YjiA, C-terminal domain"/>
    <property type="match status" value="1"/>
</dbReference>
<dbReference type="OMA" id="GHSHMDP"/>
<dbReference type="Gene3D" id="3.40.50.300">
    <property type="entry name" value="P-loop containing nucleotide triphosphate hydrolases"/>
    <property type="match status" value="1"/>
</dbReference>
<dbReference type="CDD" id="cd03112">
    <property type="entry name" value="CobW-like"/>
    <property type="match status" value="1"/>
</dbReference>
<organism evidence="10 11">
    <name type="scientific">Micromonas commoda (strain RCC299 / NOUM17 / CCMP2709)</name>
    <name type="common">Picoplanktonic green alga</name>
    <dbReference type="NCBI Taxonomy" id="296587"/>
    <lineage>
        <taxon>Eukaryota</taxon>
        <taxon>Viridiplantae</taxon>
        <taxon>Chlorophyta</taxon>
        <taxon>Mamiellophyceae</taxon>
        <taxon>Mamiellales</taxon>
        <taxon>Mamiellaceae</taxon>
        <taxon>Micromonas</taxon>
    </lineage>
</organism>
<proteinExistence type="inferred from homology"/>
<keyword evidence="2" id="KW-0378">Hydrolase</keyword>
<evidence type="ECO:0000256" key="7">
    <source>
        <dbReference type="ARBA" id="ARBA00049117"/>
    </source>
</evidence>
<dbReference type="InterPro" id="IPR003495">
    <property type="entry name" value="CobW/HypB/UreG_nucleotide-bd"/>
</dbReference>